<dbReference type="SUPFAM" id="SSF52283">
    <property type="entry name" value="Formate/glycerate dehydrogenase catalytic domain-like"/>
    <property type="match status" value="1"/>
</dbReference>
<dbReference type="EMBL" id="RQTF01000772">
    <property type="protein sequence ID" value="RZH99920.1"/>
    <property type="molecule type" value="Genomic_DNA"/>
</dbReference>
<comment type="caution">
    <text evidence="1">The sequence shown here is derived from an EMBL/GenBank/DDBJ whole genome shotgun (WGS) entry which is preliminary data.</text>
</comment>
<feature type="non-terminal residue" evidence="1">
    <location>
        <position position="1"/>
    </location>
</feature>
<evidence type="ECO:0000313" key="2">
    <source>
        <dbReference type="Proteomes" id="UP000294017"/>
    </source>
</evidence>
<reference evidence="1 2" key="1">
    <citation type="submission" date="2018-11" db="EMBL/GenBank/DDBJ databases">
        <title>Genomic profiling of Staphylococcus species from a Poultry farm system in KwaZulu-Natal, South Africa.</title>
        <authorList>
            <person name="Amoako D.G."/>
            <person name="Somboro A.M."/>
            <person name="Abia A.L.K."/>
            <person name="Bester L.A."/>
            <person name="Essack S.Y."/>
        </authorList>
    </citation>
    <scope>NUCLEOTIDE SEQUENCE [LARGE SCALE GENOMIC DNA]</scope>
    <source>
        <strain evidence="1 2">SA12</strain>
    </source>
</reference>
<gene>
    <name evidence="1" type="ORF">EIH03_17490</name>
</gene>
<dbReference type="Proteomes" id="UP000294017">
    <property type="component" value="Unassembled WGS sequence"/>
</dbReference>
<name>A0AB37XNI3_STAAU</name>
<dbReference type="AlphaFoldDB" id="A0AB37XNI3"/>
<organism evidence="1 2">
    <name type="scientific">Staphylococcus aureus</name>
    <dbReference type="NCBI Taxonomy" id="1280"/>
    <lineage>
        <taxon>Bacteria</taxon>
        <taxon>Bacillati</taxon>
        <taxon>Bacillota</taxon>
        <taxon>Bacilli</taxon>
        <taxon>Bacillales</taxon>
        <taxon>Staphylococcaceae</taxon>
        <taxon>Staphylococcus</taxon>
    </lineage>
</organism>
<accession>A0AB37XNI3</accession>
<feature type="non-terminal residue" evidence="1">
    <location>
        <position position="76"/>
    </location>
</feature>
<dbReference type="Gene3D" id="3.40.50.720">
    <property type="entry name" value="NAD(P)-binding Rossmann-like Domain"/>
    <property type="match status" value="1"/>
</dbReference>
<proteinExistence type="predicted"/>
<evidence type="ECO:0000313" key="1">
    <source>
        <dbReference type="EMBL" id="RZH99920.1"/>
    </source>
</evidence>
<protein>
    <submittedName>
        <fullName evidence="1">Formate dehydrogenase</fullName>
    </submittedName>
</protein>
<sequence length="76" mass="8747">GQENQLLNTKKALRLKTFLEERGHELIRLADNGEDLDKQLQEMDEIINGTFYPEYMTRERIEIAQNLKLANTAGVG</sequence>